<keyword evidence="1" id="KW-0472">Membrane</keyword>
<feature type="transmembrane region" description="Helical" evidence="1">
    <location>
        <begin position="183"/>
        <end position="204"/>
    </location>
</feature>
<dbReference type="eggNOG" id="ENOG502Z814">
    <property type="taxonomic scope" value="Bacteria"/>
</dbReference>
<dbReference type="PATRIC" id="fig|1166018.3.peg.4819"/>
<organism evidence="3 4">
    <name type="scientific">Fibrella aestuarina BUZ 2</name>
    <dbReference type="NCBI Taxonomy" id="1166018"/>
    <lineage>
        <taxon>Bacteria</taxon>
        <taxon>Pseudomonadati</taxon>
        <taxon>Bacteroidota</taxon>
        <taxon>Cytophagia</taxon>
        <taxon>Cytophagales</taxon>
        <taxon>Spirosomataceae</taxon>
        <taxon>Fibrella</taxon>
    </lineage>
</organism>
<dbReference type="KEGG" id="fae:FAES_3050"/>
<dbReference type="Proteomes" id="UP000011058">
    <property type="component" value="Chromosome"/>
</dbReference>
<evidence type="ECO:0000256" key="1">
    <source>
        <dbReference type="SAM" id="Phobius"/>
    </source>
</evidence>
<protein>
    <submittedName>
        <fullName evidence="3">Uncharacterized protein</fullName>
    </submittedName>
</protein>
<dbReference type="STRING" id="1166018.FAES_3050"/>
<evidence type="ECO:0000313" key="3">
    <source>
        <dbReference type="EMBL" id="CCH01059.1"/>
    </source>
</evidence>
<feature type="transmembrane region" description="Helical" evidence="1">
    <location>
        <begin position="142"/>
        <end position="162"/>
    </location>
</feature>
<feature type="chain" id="PRO_5003630497" evidence="2">
    <location>
        <begin position="23"/>
        <end position="550"/>
    </location>
</feature>
<keyword evidence="4" id="KW-1185">Reference proteome</keyword>
<dbReference type="OrthoDB" id="128043at2"/>
<name>I0KAA6_9BACT</name>
<gene>
    <name evidence="3" type="ORF">FAES_3050</name>
</gene>
<proteinExistence type="predicted"/>
<dbReference type="RefSeq" id="WP_015332158.1">
    <property type="nucleotide sequence ID" value="NC_020054.1"/>
</dbReference>
<keyword evidence="1" id="KW-0812">Transmembrane</keyword>
<keyword evidence="1" id="KW-1133">Transmembrane helix</keyword>
<reference evidence="3 4" key="1">
    <citation type="journal article" date="2012" name="J. Bacteriol.">
        <title>Genome Sequence of Fibrella aestuarina BUZ 2T, a Filamentous Marine Bacterium.</title>
        <authorList>
            <person name="Filippini M."/>
            <person name="Qi W."/>
            <person name="Blom J."/>
            <person name="Goesmann A."/>
            <person name="Smits T.H."/>
            <person name="Bagheri H.C."/>
        </authorList>
    </citation>
    <scope>NUCLEOTIDE SEQUENCE [LARGE SCALE GENOMIC DNA]</scope>
    <source>
        <strain evidence="4">BUZ 2T</strain>
    </source>
</reference>
<feature type="signal peptide" evidence="2">
    <location>
        <begin position="1"/>
        <end position="22"/>
    </location>
</feature>
<accession>I0KAA6</accession>
<sequence length="550" mass="59432">MNPFRLVLSLLFLVVLSLPTQAHVGSAGVIVQKQAGKYQLLISVQPPDVVPGTAQVTVFVEKGRLSSIQGRPVYFFEGDEGAPEADPLTAVEGNRYQGSVWLMESGSTSIQLQIDGPDGKADVVVPVLATSTATREMPAGTGAGLAVMGLLLFVMLVTILGASNADGVTAPGTLARSFRRRRLVGMGVGGVLLILVLTGGRMWWQSWADEYRTYQLYKPVPLISTVKPDNSPGRAGQVLLTMQPDTTGFHNNWNRRRDFNLLVPDHGKLLHTFLVRVPGLDAFAHLHPTRRDSLHFEARLPNLPGGRYLLYTDIVYRSGYAETMTDTVDIPAPNVMAAQAAQRTSDADDSFIVAEPMGVKQEAVGKLHLDADMVACGKPGASTKLADGSTMIWTDKPASVLDAGQLYTLKFAVADATGKAATLEPYLGMAGHAAILRSDGTVYIHLHPVGTYSMASEQLLADRIADTTRHVTQLNGARFRDSIDTYLSQLKGQPALAQNAGMTGMVHPDGINNMVTFPYAFPRAGHYRIWVQVKRNGQVLTGAFDTQVRD</sequence>
<keyword evidence="2" id="KW-0732">Signal</keyword>
<evidence type="ECO:0000256" key="2">
    <source>
        <dbReference type="SAM" id="SignalP"/>
    </source>
</evidence>
<dbReference type="EMBL" id="HE796683">
    <property type="protein sequence ID" value="CCH01059.1"/>
    <property type="molecule type" value="Genomic_DNA"/>
</dbReference>
<dbReference type="HOGENOM" id="CLU_555397_0_0_10"/>
<dbReference type="AlphaFoldDB" id="I0KAA6"/>
<evidence type="ECO:0000313" key="4">
    <source>
        <dbReference type="Proteomes" id="UP000011058"/>
    </source>
</evidence>